<dbReference type="EMBL" id="CABPRW010000007">
    <property type="protein sequence ID" value="VVE21845.1"/>
    <property type="molecule type" value="Genomic_DNA"/>
</dbReference>
<sequence length="116" mass="12787">MDDAVWDHSTFNTNRDRLLLHDVIVSLFNETVETPHARDHLSGEHFNVGGTLIQTWTGQKSFVTTTHHPKAAVASARTGTARIAATTHMNQARTAKRACFVKAAAPARCFAIWAMC</sequence>
<accession>A0A5E4WFL4</accession>
<proteinExistence type="predicted"/>
<dbReference type="Proteomes" id="UP000382577">
    <property type="component" value="Unassembled WGS sequence"/>
</dbReference>
<protein>
    <submittedName>
        <fullName evidence="1">Transposase</fullName>
    </submittedName>
</protein>
<organism evidence="1 2">
    <name type="scientific">Pandoraea fibrosis</name>
    <dbReference type="NCBI Taxonomy" id="1891094"/>
    <lineage>
        <taxon>Bacteria</taxon>
        <taxon>Pseudomonadati</taxon>
        <taxon>Pseudomonadota</taxon>
        <taxon>Betaproteobacteria</taxon>
        <taxon>Burkholderiales</taxon>
        <taxon>Burkholderiaceae</taxon>
        <taxon>Pandoraea</taxon>
    </lineage>
</organism>
<dbReference type="AlphaFoldDB" id="A0A5E4WFL4"/>
<gene>
    <name evidence="1" type="ORF">PFI31113_03151</name>
</gene>
<evidence type="ECO:0000313" key="1">
    <source>
        <dbReference type="EMBL" id="VVE21845.1"/>
    </source>
</evidence>
<reference evidence="1 2" key="1">
    <citation type="submission" date="2019-08" db="EMBL/GenBank/DDBJ databases">
        <authorList>
            <person name="Peeters C."/>
        </authorList>
    </citation>
    <scope>NUCLEOTIDE SEQUENCE [LARGE SCALE GENOMIC DNA]</scope>
    <source>
        <strain evidence="1 2">LMG 31113</strain>
    </source>
</reference>
<evidence type="ECO:0000313" key="2">
    <source>
        <dbReference type="Proteomes" id="UP000382577"/>
    </source>
</evidence>
<name>A0A5E4WFL4_9BURK</name>